<keyword evidence="5 7" id="KW-1133">Transmembrane helix</keyword>
<dbReference type="PANTHER" id="PTHR33778">
    <property type="entry name" value="PROTEIN MGTC"/>
    <property type="match status" value="1"/>
</dbReference>
<keyword evidence="4 7" id="KW-0812">Transmembrane</keyword>
<feature type="transmembrane region" description="Helical" evidence="7">
    <location>
        <begin position="110"/>
        <end position="129"/>
    </location>
</feature>
<dbReference type="GO" id="GO:0005886">
    <property type="term" value="C:plasma membrane"/>
    <property type="evidence" value="ECO:0007669"/>
    <property type="project" value="UniProtKB-SubCell"/>
</dbReference>
<name>A0AAP3V0W2_9PROT</name>
<keyword evidence="6 7" id="KW-0472">Membrane</keyword>
<evidence type="ECO:0000256" key="1">
    <source>
        <dbReference type="ARBA" id="ARBA00004651"/>
    </source>
</evidence>
<dbReference type="Pfam" id="PF02308">
    <property type="entry name" value="MgtC"/>
    <property type="match status" value="1"/>
</dbReference>
<evidence type="ECO:0000313" key="9">
    <source>
        <dbReference type="EMBL" id="MDF1584807.1"/>
    </source>
</evidence>
<feature type="transmembrane region" description="Helical" evidence="7">
    <location>
        <begin position="12"/>
        <end position="36"/>
    </location>
</feature>
<accession>A0AAP3V0W2</accession>
<dbReference type="Proteomes" id="UP001301140">
    <property type="component" value="Unassembled WGS sequence"/>
</dbReference>
<sequence>MDVLPDNLSLWWASLSSALDVAGRLGVAALCGAALGLDRELRDKPLGLRTYMLVSLGAGAFSILTLRLVDVLGAEEKMALDPTRVIEGVIGGIGFLGAGAIIQGRGRIRGATTGAGIWVVGAIGMAAGFGLYMHAIVFTALAVCIMTVLGVLSARLRDALGDEDENKGARPMNAEEKGS</sequence>
<protein>
    <recommendedName>
        <fullName evidence="7">Protein MgtC</fullName>
    </recommendedName>
</protein>
<evidence type="ECO:0000256" key="5">
    <source>
        <dbReference type="ARBA" id="ARBA00022989"/>
    </source>
</evidence>
<dbReference type="EMBL" id="JARGEQ010000001">
    <property type="protein sequence ID" value="MDF1584807.1"/>
    <property type="molecule type" value="Genomic_DNA"/>
</dbReference>
<evidence type="ECO:0000256" key="6">
    <source>
        <dbReference type="ARBA" id="ARBA00023136"/>
    </source>
</evidence>
<feature type="transmembrane region" description="Helical" evidence="7">
    <location>
        <begin position="85"/>
        <end position="103"/>
    </location>
</feature>
<reference evidence="9 10" key="1">
    <citation type="submission" date="2023-03" db="EMBL/GenBank/DDBJ databases">
        <title>YIM 152171 draft genome.</title>
        <authorList>
            <person name="Yang Z."/>
        </authorList>
    </citation>
    <scope>NUCLEOTIDE SEQUENCE [LARGE SCALE GENOMIC DNA]</scope>
    <source>
        <strain evidence="9 10">YIM 152171</strain>
    </source>
</reference>
<gene>
    <name evidence="9" type="ORF">PZ740_00230</name>
</gene>
<evidence type="ECO:0000256" key="2">
    <source>
        <dbReference type="ARBA" id="ARBA00009298"/>
    </source>
</evidence>
<comment type="caution">
    <text evidence="9">The sequence shown here is derived from an EMBL/GenBank/DDBJ whole genome shotgun (WGS) entry which is preliminary data.</text>
</comment>
<dbReference type="RefSeq" id="WP_327787211.1">
    <property type="nucleotide sequence ID" value="NZ_JARGEQ010000001.1"/>
</dbReference>
<feature type="transmembrane region" description="Helical" evidence="7">
    <location>
        <begin position="48"/>
        <end position="65"/>
    </location>
</feature>
<organism evidence="9 10">
    <name type="scientific">Marinimicrococcus flavescens</name>
    <dbReference type="NCBI Taxonomy" id="3031815"/>
    <lineage>
        <taxon>Bacteria</taxon>
        <taxon>Pseudomonadati</taxon>
        <taxon>Pseudomonadota</taxon>
        <taxon>Alphaproteobacteria</taxon>
        <taxon>Geminicoccales</taxon>
        <taxon>Geminicoccaceae</taxon>
        <taxon>Marinimicrococcus</taxon>
    </lineage>
</organism>
<comment type="subcellular location">
    <subcellularLocation>
        <location evidence="7">Cell inner membrane</location>
        <topology evidence="7">Multi-pass membrane protein</topology>
    </subcellularLocation>
    <subcellularLocation>
        <location evidence="1">Cell membrane</location>
        <topology evidence="1">Multi-pass membrane protein</topology>
    </subcellularLocation>
</comment>
<feature type="transmembrane region" description="Helical" evidence="7">
    <location>
        <begin position="135"/>
        <end position="154"/>
    </location>
</feature>
<keyword evidence="10" id="KW-1185">Reference proteome</keyword>
<evidence type="ECO:0000313" key="10">
    <source>
        <dbReference type="Proteomes" id="UP001301140"/>
    </source>
</evidence>
<dbReference type="PANTHER" id="PTHR33778:SF1">
    <property type="entry name" value="MAGNESIUM TRANSPORTER YHID-RELATED"/>
    <property type="match status" value="1"/>
</dbReference>
<evidence type="ECO:0000256" key="3">
    <source>
        <dbReference type="ARBA" id="ARBA00022475"/>
    </source>
</evidence>
<keyword evidence="7" id="KW-0997">Cell inner membrane</keyword>
<dbReference type="InterPro" id="IPR049177">
    <property type="entry name" value="MgtC_SapB_SrpB_YhiD_N"/>
</dbReference>
<evidence type="ECO:0000256" key="7">
    <source>
        <dbReference type="RuleBase" id="RU365041"/>
    </source>
</evidence>
<feature type="domain" description="MgtC/SapB/SrpB/YhiD N-terminal" evidence="8">
    <location>
        <begin position="25"/>
        <end position="152"/>
    </location>
</feature>
<dbReference type="InterPro" id="IPR003416">
    <property type="entry name" value="MgtC/SapB/SrpB/YhiD_fam"/>
</dbReference>
<evidence type="ECO:0000256" key="4">
    <source>
        <dbReference type="ARBA" id="ARBA00022692"/>
    </source>
</evidence>
<evidence type="ECO:0000259" key="8">
    <source>
        <dbReference type="Pfam" id="PF02308"/>
    </source>
</evidence>
<comment type="similarity">
    <text evidence="2 7">Belongs to the MgtC/SapB family.</text>
</comment>
<dbReference type="AlphaFoldDB" id="A0AAP3V0W2"/>
<keyword evidence="3" id="KW-1003">Cell membrane</keyword>
<dbReference type="PRINTS" id="PR01837">
    <property type="entry name" value="MGTCSAPBPROT"/>
</dbReference>
<proteinExistence type="inferred from homology"/>